<gene>
    <name evidence="1" type="ORF">WIS52_21155</name>
</gene>
<keyword evidence="2" id="KW-1185">Reference proteome</keyword>
<comment type="caution">
    <text evidence="1">The sequence shown here is derived from an EMBL/GenBank/DDBJ whole genome shotgun (WGS) entry which is preliminary data.</text>
</comment>
<dbReference type="EMBL" id="JBEDNQ010000009">
    <property type="protein sequence ID" value="MEQ3552982.1"/>
    <property type="molecule type" value="Genomic_DNA"/>
</dbReference>
<sequence length="206" mass="22248">MSTSGGSTVAGEELNQQERAVLFTLLAEGRELTNAQLHDAGGVRLDGAPRRRLNDRKLVESTRVGRAYVHELTDDGAAWCTAELSAERPARAGYLGGAFYAVLRGLGRSGVPLAELFPYRPDVEREIRHAYGRLAGPGEWVGLPRLRDEIGTGSRSDIDAALGTLAVAPGVHLQAEPNRRALTDRDREAAIVVGGEERHMIMIENG</sequence>
<name>A0ABV1KH88_9PSEU</name>
<proteinExistence type="predicted"/>
<evidence type="ECO:0000313" key="1">
    <source>
        <dbReference type="EMBL" id="MEQ3552982.1"/>
    </source>
</evidence>
<accession>A0ABV1KH88</accession>
<evidence type="ECO:0000313" key="2">
    <source>
        <dbReference type="Proteomes" id="UP001494902"/>
    </source>
</evidence>
<dbReference type="Proteomes" id="UP001494902">
    <property type="component" value="Unassembled WGS sequence"/>
</dbReference>
<organism evidence="1 2">
    <name type="scientific">Pseudonocardia nematodicida</name>
    <dbReference type="NCBI Taxonomy" id="1206997"/>
    <lineage>
        <taxon>Bacteria</taxon>
        <taxon>Bacillati</taxon>
        <taxon>Actinomycetota</taxon>
        <taxon>Actinomycetes</taxon>
        <taxon>Pseudonocardiales</taxon>
        <taxon>Pseudonocardiaceae</taxon>
        <taxon>Pseudonocardia</taxon>
    </lineage>
</organism>
<dbReference type="RefSeq" id="WP_349300052.1">
    <property type="nucleotide sequence ID" value="NZ_JBEDNQ010000009.1"/>
</dbReference>
<reference evidence="1 2" key="1">
    <citation type="submission" date="2024-03" db="EMBL/GenBank/DDBJ databases">
        <title>Draft genome sequence of Pseudonocardia nematodicida JCM 31783.</title>
        <authorList>
            <person name="Butdee W."/>
            <person name="Duangmal K."/>
        </authorList>
    </citation>
    <scope>NUCLEOTIDE SEQUENCE [LARGE SCALE GENOMIC DNA]</scope>
    <source>
        <strain evidence="1 2">JCM 31783</strain>
    </source>
</reference>
<protein>
    <submittedName>
        <fullName evidence="1">Uncharacterized protein</fullName>
    </submittedName>
</protein>